<comment type="caution">
    <text evidence="1">The sequence shown here is derived from an EMBL/GenBank/DDBJ whole genome shotgun (WGS) entry which is preliminary data.</text>
</comment>
<sequence length="52" mass="5607">MSLVPGILLLAALPIAVTAALLTAHLATLRGLHGHQRVHAFRLFANALRSRR</sequence>
<protein>
    <submittedName>
        <fullName evidence="1">Uncharacterized protein</fullName>
    </submittedName>
</protein>
<accession>A0ABQ5P7Q9</accession>
<dbReference type="RefSeq" id="WP_323450595.1">
    <property type="nucleotide sequence ID" value="NZ_BSBI01000015.1"/>
</dbReference>
<name>A0ABQ5P7Q9_9ACTN</name>
<keyword evidence="2" id="KW-1185">Reference proteome</keyword>
<organism evidence="1 2">
    <name type="scientific">Streptomyces yaizuensis</name>
    <dbReference type="NCBI Taxonomy" id="2989713"/>
    <lineage>
        <taxon>Bacteria</taxon>
        <taxon>Bacillati</taxon>
        <taxon>Actinomycetota</taxon>
        <taxon>Actinomycetes</taxon>
        <taxon>Kitasatosporales</taxon>
        <taxon>Streptomycetaceae</taxon>
        <taxon>Streptomyces</taxon>
    </lineage>
</organism>
<evidence type="ECO:0000313" key="1">
    <source>
        <dbReference type="EMBL" id="GLF98625.1"/>
    </source>
</evidence>
<evidence type="ECO:0000313" key="2">
    <source>
        <dbReference type="Proteomes" id="UP001291653"/>
    </source>
</evidence>
<proteinExistence type="predicted"/>
<gene>
    <name evidence="1" type="ORF">SYYSPA8_30030</name>
</gene>
<dbReference type="Proteomes" id="UP001291653">
    <property type="component" value="Unassembled WGS sequence"/>
</dbReference>
<reference evidence="1 2" key="1">
    <citation type="submission" date="2022-10" db="EMBL/GenBank/DDBJ databases">
        <title>Draft genome sequence of Streptomyces sp. YSPA8.</title>
        <authorList>
            <person name="Moriuchi R."/>
            <person name="Dohra H."/>
            <person name="Yamamura H."/>
            <person name="Kodani S."/>
        </authorList>
    </citation>
    <scope>NUCLEOTIDE SEQUENCE [LARGE SCALE GENOMIC DNA]</scope>
    <source>
        <strain evidence="1 2">YSPA8</strain>
    </source>
</reference>
<dbReference type="EMBL" id="BSBI01000015">
    <property type="protein sequence ID" value="GLF98625.1"/>
    <property type="molecule type" value="Genomic_DNA"/>
</dbReference>